<dbReference type="Gene3D" id="3.40.50.410">
    <property type="entry name" value="von Willebrand factor, type A domain"/>
    <property type="match status" value="1"/>
</dbReference>
<feature type="transmembrane region" description="Helical" evidence="1">
    <location>
        <begin position="60"/>
        <end position="82"/>
    </location>
</feature>
<keyword evidence="4" id="KW-1185">Reference proteome</keyword>
<dbReference type="EMBL" id="BSYJ01000001">
    <property type="protein sequence ID" value="GMG85810.1"/>
    <property type="molecule type" value="Genomic_DNA"/>
</dbReference>
<dbReference type="RefSeq" id="WP_285762339.1">
    <property type="nucleotide sequence ID" value="NZ_BSYJ01000001.1"/>
</dbReference>
<keyword evidence="1" id="KW-0472">Membrane</keyword>
<reference evidence="3 4" key="1">
    <citation type="submission" date="2023-04" db="EMBL/GenBank/DDBJ databases">
        <title>Marinobulbifer ophiurae gen. nov., sp. Nov., isolate from tissue of brittle star Ophioplocus japonicus.</title>
        <authorList>
            <person name="Kawano K."/>
            <person name="Sawayama S."/>
            <person name="Nakagawa S."/>
        </authorList>
    </citation>
    <scope>NUCLEOTIDE SEQUENCE [LARGE SCALE GENOMIC DNA]</scope>
    <source>
        <strain evidence="3 4">NKW57</strain>
    </source>
</reference>
<comment type="caution">
    <text evidence="3">The sequence shown here is derived from an EMBL/GenBank/DDBJ whole genome shotgun (WGS) entry which is preliminary data.</text>
</comment>
<organism evidence="3 4">
    <name type="scientific">Biformimicrobium ophioploci</name>
    <dbReference type="NCBI Taxonomy" id="3036711"/>
    <lineage>
        <taxon>Bacteria</taxon>
        <taxon>Pseudomonadati</taxon>
        <taxon>Pseudomonadota</taxon>
        <taxon>Gammaproteobacteria</taxon>
        <taxon>Cellvibrionales</taxon>
        <taxon>Microbulbiferaceae</taxon>
        <taxon>Biformimicrobium</taxon>
    </lineage>
</organism>
<sequence length="320" mass="35151">MPDLAAFHFLRPWALLLLPLALALALYYRRRRDSDNPWRGYISPELLQHLVITPSGAASWLPLALFIGTFAVIAVAVAGPSWSKQPLPTSPQEAPLVIALQLTDSMRADDVRPSRLALARLKIRSLLDARKGAAHGLVVFAGSAHWVLPPTEDAALLRQYLDELRPDIMPVPGKSPASALTMAAELAQEQQGAVIVMGDGFESVTSAASGKEVGVPWSYWLFGTEAGIVSDEVTLPRDVETTIDRATVRESVRSAGGQFMAQAADDSDVERIVAFARKRASETAARDDALAWKDSGYWLTWPIVLLLLFWFRRGMVLRWQ</sequence>
<dbReference type="PANTHER" id="PTHR22550:SF14">
    <property type="entry name" value="VWFA DOMAIN-CONTAINING PROTEIN"/>
    <property type="match status" value="1"/>
</dbReference>
<dbReference type="Proteomes" id="UP001224392">
    <property type="component" value="Unassembled WGS sequence"/>
</dbReference>
<proteinExistence type="predicted"/>
<feature type="domain" description="VWFA" evidence="2">
    <location>
        <begin position="97"/>
        <end position="200"/>
    </location>
</feature>
<dbReference type="InterPro" id="IPR036465">
    <property type="entry name" value="vWFA_dom_sf"/>
</dbReference>
<dbReference type="Pfam" id="PF13519">
    <property type="entry name" value="VWA_2"/>
    <property type="match status" value="1"/>
</dbReference>
<evidence type="ECO:0000313" key="4">
    <source>
        <dbReference type="Proteomes" id="UP001224392"/>
    </source>
</evidence>
<feature type="transmembrane region" description="Helical" evidence="1">
    <location>
        <begin position="12"/>
        <end position="29"/>
    </location>
</feature>
<evidence type="ECO:0000256" key="1">
    <source>
        <dbReference type="SAM" id="Phobius"/>
    </source>
</evidence>
<dbReference type="InterPro" id="IPR002035">
    <property type="entry name" value="VWF_A"/>
</dbReference>
<dbReference type="PANTHER" id="PTHR22550">
    <property type="entry name" value="SPORE GERMINATION PROTEIN"/>
    <property type="match status" value="1"/>
</dbReference>
<gene>
    <name evidence="3" type="ORF">MNKW57_01310</name>
</gene>
<dbReference type="SUPFAM" id="SSF53300">
    <property type="entry name" value="vWA-like"/>
    <property type="match status" value="1"/>
</dbReference>
<keyword evidence="1" id="KW-0812">Transmembrane</keyword>
<dbReference type="InterPro" id="IPR050768">
    <property type="entry name" value="UPF0353/GerABKA_families"/>
</dbReference>
<keyword evidence="1" id="KW-1133">Transmembrane helix</keyword>
<evidence type="ECO:0000313" key="3">
    <source>
        <dbReference type="EMBL" id="GMG85810.1"/>
    </source>
</evidence>
<evidence type="ECO:0000259" key="2">
    <source>
        <dbReference type="Pfam" id="PF13519"/>
    </source>
</evidence>
<accession>A0ABQ6LUP7</accession>
<name>A0ABQ6LUP7_9GAMM</name>
<protein>
    <recommendedName>
        <fullName evidence="2">VWFA domain-containing protein</fullName>
    </recommendedName>
</protein>